<evidence type="ECO:0000313" key="1">
    <source>
        <dbReference type="EMBL" id="KAF5851923.1"/>
    </source>
</evidence>
<evidence type="ECO:0000313" key="2">
    <source>
        <dbReference type="Proteomes" id="UP000624244"/>
    </source>
</evidence>
<name>A0A8H5ZQB7_COCSA</name>
<organism evidence="1 2">
    <name type="scientific">Cochliobolus sativus</name>
    <name type="common">Common root rot and spot blotch fungus</name>
    <name type="synonym">Bipolaris sorokiniana</name>
    <dbReference type="NCBI Taxonomy" id="45130"/>
    <lineage>
        <taxon>Eukaryota</taxon>
        <taxon>Fungi</taxon>
        <taxon>Dikarya</taxon>
        <taxon>Ascomycota</taxon>
        <taxon>Pezizomycotina</taxon>
        <taxon>Dothideomycetes</taxon>
        <taxon>Pleosporomycetidae</taxon>
        <taxon>Pleosporales</taxon>
        <taxon>Pleosporineae</taxon>
        <taxon>Pleosporaceae</taxon>
        <taxon>Bipolaris</taxon>
    </lineage>
</organism>
<dbReference type="EMBL" id="WNKQ01000004">
    <property type="protein sequence ID" value="KAF5851923.1"/>
    <property type="molecule type" value="Genomic_DNA"/>
</dbReference>
<gene>
    <name evidence="1" type="ORF">GGP41_000624</name>
</gene>
<protein>
    <submittedName>
        <fullName evidence="1">Uncharacterized protein</fullName>
    </submittedName>
</protein>
<proteinExistence type="predicted"/>
<comment type="caution">
    <text evidence="1">The sequence shown here is derived from an EMBL/GenBank/DDBJ whole genome shotgun (WGS) entry which is preliminary data.</text>
</comment>
<sequence>MQLIDAPADTESVSMPRCVRKRFLKTTRSCNGEHRCALIRDVERWVGHHVGEDRLIPTPPVMICASIAGCQVVQMWRCESQSSIRVRGRLVWRKISQDDHEAIAGPQ</sequence>
<dbReference type="AlphaFoldDB" id="A0A8H5ZQB7"/>
<dbReference type="Proteomes" id="UP000624244">
    <property type="component" value="Unassembled WGS sequence"/>
</dbReference>
<accession>A0A8H5ZQB7</accession>
<reference evidence="1" key="1">
    <citation type="submission" date="2019-11" db="EMBL/GenBank/DDBJ databases">
        <title>Bipolaris sorokiniana Genome sequencing.</title>
        <authorList>
            <person name="Wang H."/>
        </authorList>
    </citation>
    <scope>NUCLEOTIDE SEQUENCE</scope>
</reference>